<evidence type="ECO:0000256" key="6">
    <source>
        <dbReference type="ARBA" id="ARBA00022777"/>
    </source>
</evidence>
<dbReference type="PANTHER" id="PTHR11406:SF27">
    <property type="entry name" value="PHOSPHOGLYCERATE KINASE 3, CYTOSOLIC"/>
    <property type="match status" value="1"/>
</dbReference>
<comment type="cofactor">
    <cofactor evidence="1">
        <name>Mg(2+)</name>
        <dbReference type="ChEBI" id="CHEBI:18420"/>
    </cofactor>
</comment>
<dbReference type="STRING" id="4097.A0A1S4A532"/>
<dbReference type="InterPro" id="IPR015824">
    <property type="entry name" value="Phosphoglycerate_kinase_N"/>
</dbReference>
<dbReference type="GO" id="GO:0004618">
    <property type="term" value="F:phosphoglycerate kinase activity"/>
    <property type="evidence" value="ECO:0007669"/>
    <property type="project" value="UniProtKB-EC"/>
</dbReference>
<dbReference type="AlphaFoldDB" id="A0A1S4A532"/>
<dbReference type="GO" id="GO:0006096">
    <property type="term" value="P:glycolytic process"/>
    <property type="evidence" value="ECO:0007669"/>
    <property type="project" value="InterPro"/>
</dbReference>
<dbReference type="Pfam" id="PF00162">
    <property type="entry name" value="PGK"/>
    <property type="match status" value="1"/>
</dbReference>
<protein>
    <recommendedName>
        <fullName evidence="3">phosphoglycerate kinase</fullName>
        <ecNumber evidence="3">2.7.2.3</ecNumber>
    </recommendedName>
</protein>
<dbReference type="Gene3D" id="3.40.50.1260">
    <property type="entry name" value="Phosphoglycerate kinase, N-terminal domain"/>
    <property type="match status" value="1"/>
</dbReference>
<proteinExistence type="inferred from homology"/>
<dbReference type="EC" id="2.7.2.3" evidence="3"/>
<dbReference type="PaxDb" id="4097-A0A1S4A532"/>
<evidence type="ECO:0000256" key="8">
    <source>
        <dbReference type="ARBA" id="ARBA00022842"/>
    </source>
</evidence>
<gene>
    <name evidence="9" type="primary">LOC107793844</name>
</gene>
<evidence type="ECO:0000256" key="3">
    <source>
        <dbReference type="ARBA" id="ARBA00013061"/>
    </source>
</evidence>
<accession>A0A1S4A532</accession>
<dbReference type="PANTHER" id="PTHR11406">
    <property type="entry name" value="PHOSPHOGLYCERATE KINASE"/>
    <property type="match status" value="1"/>
</dbReference>
<organism evidence="9">
    <name type="scientific">Nicotiana tabacum</name>
    <name type="common">Common tobacco</name>
    <dbReference type="NCBI Taxonomy" id="4097"/>
    <lineage>
        <taxon>Eukaryota</taxon>
        <taxon>Viridiplantae</taxon>
        <taxon>Streptophyta</taxon>
        <taxon>Embryophyta</taxon>
        <taxon>Tracheophyta</taxon>
        <taxon>Spermatophyta</taxon>
        <taxon>Magnoliopsida</taxon>
        <taxon>eudicotyledons</taxon>
        <taxon>Gunneridae</taxon>
        <taxon>Pentapetalae</taxon>
        <taxon>asterids</taxon>
        <taxon>lamiids</taxon>
        <taxon>Solanales</taxon>
        <taxon>Solanaceae</taxon>
        <taxon>Nicotianoideae</taxon>
        <taxon>Nicotianeae</taxon>
        <taxon>Nicotiana</taxon>
    </lineage>
</organism>
<evidence type="ECO:0000313" key="9">
    <source>
        <dbReference type="RefSeq" id="XP_016471777.1"/>
    </source>
</evidence>
<sequence>MEGFEIAEFAHGTEGIAKKLANVEEAITIIVGSSTVAAVKKMGLAEKMTHVSTGGFASLELLEGIPPYGMLGLDQDEDDYTAWSKVLPDRSDTVQ</sequence>
<reference evidence="9" key="1">
    <citation type="submission" date="2025-08" db="UniProtKB">
        <authorList>
            <consortium name="RefSeq"/>
        </authorList>
    </citation>
    <scope>IDENTIFICATION</scope>
</reference>
<dbReference type="RefSeq" id="XP_016471777.1">
    <property type="nucleotide sequence ID" value="XM_016616291.1"/>
</dbReference>
<dbReference type="GO" id="GO:0005524">
    <property type="term" value="F:ATP binding"/>
    <property type="evidence" value="ECO:0007669"/>
    <property type="project" value="UniProtKB-KW"/>
</dbReference>
<keyword evidence="8" id="KW-0460">Magnesium</keyword>
<evidence type="ECO:0000256" key="7">
    <source>
        <dbReference type="ARBA" id="ARBA00022840"/>
    </source>
</evidence>
<comment type="similarity">
    <text evidence="2">Belongs to the phosphoglycerate kinase family.</text>
</comment>
<keyword evidence="5" id="KW-0547">Nucleotide-binding</keyword>
<keyword evidence="7" id="KW-0067">ATP-binding</keyword>
<dbReference type="OrthoDB" id="275353at2759"/>
<dbReference type="InterPro" id="IPR036043">
    <property type="entry name" value="Phosphoglycerate_kinase_sf"/>
</dbReference>
<keyword evidence="4" id="KW-0808">Transferase</keyword>
<dbReference type="KEGG" id="nta:107793844"/>
<dbReference type="SMR" id="A0A1S4A532"/>
<dbReference type="InterPro" id="IPR001576">
    <property type="entry name" value="Phosphoglycerate_kinase"/>
</dbReference>
<evidence type="ECO:0000256" key="1">
    <source>
        <dbReference type="ARBA" id="ARBA00001946"/>
    </source>
</evidence>
<keyword evidence="6" id="KW-0418">Kinase</keyword>
<evidence type="ECO:0000256" key="5">
    <source>
        <dbReference type="ARBA" id="ARBA00022741"/>
    </source>
</evidence>
<name>A0A1S4A532_TOBAC</name>
<dbReference type="SUPFAM" id="SSF53748">
    <property type="entry name" value="Phosphoglycerate kinase"/>
    <property type="match status" value="1"/>
</dbReference>
<evidence type="ECO:0000256" key="4">
    <source>
        <dbReference type="ARBA" id="ARBA00022679"/>
    </source>
</evidence>
<evidence type="ECO:0000256" key="2">
    <source>
        <dbReference type="ARBA" id="ARBA00008982"/>
    </source>
</evidence>